<dbReference type="AlphaFoldDB" id="A0A2M8Q6Z0"/>
<feature type="non-terminal residue" evidence="1">
    <location>
        <position position="1"/>
    </location>
</feature>
<organism evidence="1 2">
    <name type="scientific">Candidatus Thermofonsia Clade 3 bacterium</name>
    <dbReference type="NCBI Taxonomy" id="2364212"/>
    <lineage>
        <taxon>Bacteria</taxon>
        <taxon>Bacillati</taxon>
        <taxon>Chloroflexota</taxon>
        <taxon>Candidatus Thermofontia</taxon>
        <taxon>Candidatus Thermofonsia Clade 3</taxon>
    </lineage>
</organism>
<accession>A0A2M8Q6Z0</accession>
<name>A0A2M8Q6Z0_9CHLR</name>
<sequence length="84" mass="8898">QPEGADDHPAPSYASLCHEGSVLVNPADEDAGMHVARPMEGMDAEDDLLWCEIGKSEIYSVVRGDVTEHHIAADPTEAAGPFPA</sequence>
<dbReference type="Proteomes" id="UP000230790">
    <property type="component" value="Unassembled WGS sequence"/>
</dbReference>
<evidence type="ECO:0000313" key="2">
    <source>
        <dbReference type="Proteomes" id="UP000230790"/>
    </source>
</evidence>
<protein>
    <submittedName>
        <fullName evidence="1">Uncharacterized protein</fullName>
    </submittedName>
</protein>
<comment type="caution">
    <text evidence="1">The sequence shown here is derived from an EMBL/GenBank/DDBJ whole genome shotgun (WGS) entry which is preliminary data.</text>
</comment>
<gene>
    <name evidence="1" type="ORF">CUN48_18320</name>
</gene>
<proteinExistence type="predicted"/>
<dbReference type="EMBL" id="PGTN01000982">
    <property type="protein sequence ID" value="PJF45550.1"/>
    <property type="molecule type" value="Genomic_DNA"/>
</dbReference>
<evidence type="ECO:0000313" key="1">
    <source>
        <dbReference type="EMBL" id="PJF45550.1"/>
    </source>
</evidence>
<reference evidence="1 2" key="1">
    <citation type="submission" date="2017-11" db="EMBL/GenBank/DDBJ databases">
        <title>Evolution of Phototrophy in the Chloroflexi Phylum Driven by Horizontal Gene Transfer.</title>
        <authorList>
            <person name="Ward L.M."/>
            <person name="Hemp J."/>
            <person name="Shih P.M."/>
            <person name="Mcglynn S.E."/>
            <person name="Fischer W."/>
        </authorList>
    </citation>
    <scope>NUCLEOTIDE SEQUENCE [LARGE SCALE GENOMIC DNA]</scope>
    <source>
        <strain evidence="1">JP3_7</strain>
    </source>
</reference>